<evidence type="ECO:0000256" key="6">
    <source>
        <dbReference type="ARBA" id="ARBA00022989"/>
    </source>
</evidence>
<evidence type="ECO:0000256" key="5">
    <source>
        <dbReference type="ARBA" id="ARBA00022692"/>
    </source>
</evidence>
<evidence type="ECO:0000256" key="3">
    <source>
        <dbReference type="ARBA" id="ARBA00022481"/>
    </source>
</evidence>
<evidence type="ECO:0000256" key="4">
    <source>
        <dbReference type="ARBA" id="ARBA00022519"/>
    </source>
</evidence>
<keyword evidence="5" id="KW-0812">Transmembrane</keyword>
<feature type="domain" description="General secretion pathway GspH" evidence="8">
    <location>
        <begin position="57"/>
        <end position="149"/>
    </location>
</feature>
<dbReference type="Pfam" id="PF12019">
    <property type="entry name" value="GspH"/>
    <property type="match status" value="1"/>
</dbReference>
<evidence type="ECO:0000313" key="10">
    <source>
        <dbReference type="Proteomes" id="UP001484239"/>
    </source>
</evidence>
<evidence type="ECO:0000256" key="1">
    <source>
        <dbReference type="ARBA" id="ARBA00004377"/>
    </source>
</evidence>
<reference evidence="9 10" key="1">
    <citation type="submission" date="2024-02" db="EMBL/GenBank/DDBJ databases">
        <title>A novel Gemmatimonadota bacterium.</title>
        <authorList>
            <person name="Du Z.-J."/>
            <person name="Ye Y.-Q."/>
        </authorList>
    </citation>
    <scope>NUCLEOTIDE SEQUENCE [LARGE SCALE GENOMIC DNA]</scope>
    <source>
        <strain evidence="9 10">DH-20</strain>
    </source>
</reference>
<dbReference type="InterPro" id="IPR006162">
    <property type="entry name" value="Ppantetheine_attach_site"/>
</dbReference>
<evidence type="ECO:0000259" key="8">
    <source>
        <dbReference type="Pfam" id="PF12019"/>
    </source>
</evidence>
<comment type="subcellular location">
    <subcellularLocation>
        <location evidence="1">Cell inner membrane</location>
        <topology evidence="1">Single-pass membrane protein</topology>
    </subcellularLocation>
</comment>
<evidence type="ECO:0000256" key="2">
    <source>
        <dbReference type="ARBA" id="ARBA00022475"/>
    </source>
</evidence>
<dbReference type="InterPro" id="IPR022346">
    <property type="entry name" value="T2SS_GspH"/>
</dbReference>
<keyword evidence="6" id="KW-1133">Transmembrane helix</keyword>
<keyword evidence="7" id="KW-0472">Membrane</keyword>
<dbReference type="Proteomes" id="UP001484239">
    <property type="component" value="Unassembled WGS sequence"/>
</dbReference>
<evidence type="ECO:0000256" key="7">
    <source>
        <dbReference type="ARBA" id="ARBA00023136"/>
    </source>
</evidence>
<accession>A0ABU9EDQ2</accession>
<sequence>MLHTNARPSDRHRPRGARGFGLAESLVALSLLALLLASGLRGGTALRDRWATAGARDALVALVHEARSRAVERGGAVVVLDASTHVARLESGGDSVRQLRLASEFGVQLDLGARDEVRLVFDAAGVGRMASRSLHLTRGASSARLVVSTYGRVR</sequence>
<protein>
    <submittedName>
        <fullName evidence="9">GspH/FimT family pseudopilin</fullName>
    </submittedName>
</protein>
<keyword evidence="3" id="KW-0488">Methylation</keyword>
<name>A0ABU9EDQ2_9BACT</name>
<dbReference type="PROSITE" id="PS00012">
    <property type="entry name" value="PHOSPHOPANTETHEINE"/>
    <property type="match status" value="1"/>
</dbReference>
<evidence type="ECO:0000313" key="9">
    <source>
        <dbReference type="EMBL" id="MEK9502887.1"/>
    </source>
</evidence>
<comment type="caution">
    <text evidence="9">The sequence shown here is derived from an EMBL/GenBank/DDBJ whole genome shotgun (WGS) entry which is preliminary data.</text>
</comment>
<keyword evidence="4" id="KW-0997">Cell inner membrane</keyword>
<keyword evidence="10" id="KW-1185">Reference proteome</keyword>
<keyword evidence="2" id="KW-1003">Cell membrane</keyword>
<gene>
    <name evidence="9" type="ORF">WI372_17965</name>
</gene>
<dbReference type="RefSeq" id="WP_405281734.1">
    <property type="nucleotide sequence ID" value="NZ_JBBHLI010000016.1"/>
</dbReference>
<dbReference type="EMBL" id="JBBHLI010000016">
    <property type="protein sequence ID" value="MEK9502887.1"/>
    <property type="molecule type" value="Genomic_DNA"/>
</dbReference>
<proteinExistence type="predicted"/>
<organism evidence="9 10">
    <name type="scientific">Gaopeijia maritima</name>
    <dbReference type="NCBI Taxonomy" id="3119007"/>
    <lineage>
        <taxon>Bacteria</taxon>
        <taxon>Pseudomonadati</taxon>
        <taxon>Gemmatimonadota</taxon>
        <taxon>Longimicrobiia</taxon>
        <taxon>Gaopeijiales</taxon>
        <taxon>Gaopeijiaceae</taxon>
        <taxon>Gaopeijia</taxon>
    </lineage>
</organism>